<gene>
    <name evidence="5" type="ORF">AMOR_07580</name>
</gene>
<dbReference type="HAMAP" id="MF_02087">
    <property type="entry name" value="PLP_homeostasis"/>
    <property type="match status" value="1"/>
</dbReference>
<dbReference type="CDD" id="cd00635">
    <property type="entry name" value="PLPDE_III_YBL036c_like"/>
    <property type="match status" value="1"/>
</dbReference>
<evidence type="ECO:0000313" key="6">
    <source>
        <dbReference type="Proteomes" id="UP001162891"/>
    </source>
</evidence>
<name>A0ABN6MPA9_9BACT</name>
<evidence type="ECO:0000256" key="1">
    <source>
        <dbReference type="ARBA" id="ARBA00022898"/>
    </source>
</evidence>
<comment type="similarity">
    <text evidence="2 3">Belongs to the pyridoxal phosphate-binding protein YggS/PROSC family.</text>
</comment>
<evidence type="ECO:0000313" key="5">
    <source>
        <dbReference type="EMBL" id="BDG01762.1"/>
    </source>
</evidence>
<dbReference type="SUPFAM" id="SSF51419">
    <property type="entry name" value="PLP-binding barrel"/>
    <property type="match status" value="1"/>
</dbReference>
<dbReference type="PANTHER" id="PTHR10146">
    <property type="entry name" value="PROLINE SYNTHETASE CO-TRANSCRIBED BACTERIAL HOMOLOG PROTEIN"/>
    <property type="match status" value="1"/>
</dbReference>
<dbReference type="EMBL" id="AP025591">
    <property type="protein sequence ID" value="BDG01762.1"/>
    <property type="molecule type" value="Genomic_DNA"/>
</dbReference>
<dbReference type="PROSITE" id="PS01211">
    <property type="entry name" value="UPF0001"/>
    <property type="match status" value="1"/>
</dbReference>
<sequence length="214" mass="23182">MSTIAERLRAVRAGIPADVTLVAVSKTQPAEAIREAYAAGQRDFGENYAQEWRAKAEALADLADLRWHFIGGLQTNKVKYLAGKVAYVHTVDRLELAQELSRRSAQKGAVARVFLEVNVGGEASKEGCAPEAVPELARAVSAMPALEVVGLMCIPPPGDDPRPHFRRLRALRDHLGLRELSMGMSADWRIAVEEGSTFVRVGTAIFGARPAKAP</sequence>
<protein>
    <recommendedName>
        <fullName evidence="2">Pyridoxal phosphate homeostasis protein</fullName>
        <shortName evidence="2">PLP homeostasis protein</shortName>
    </recommendedName>
</protein>
<dbReference type="Gene3D" id="3.20.20.10">
    <property type="entry name" value="Alanine racemase"/>
    <property type="match status" value="1"/>
</dbReference>
<feature type="modified residue" description="N6-(pyridoxal phosphate)lysine" evidence="2">
    <location>
        <position position="26"/>
    </location>
</feature>
<organism evidence="5 6">
    <name type="scientific">Anaeromyxobacter oryzae</name>
    <dbReference type="NCBI Taxonomy" id="2918170"/>
    <lineage>
        <taxon>Bacteria</taxon>
        <taxon>Pseudomonadati</taxon>
        <taxon>Myxococcota</taxon>
        <taxon>Myxococcia</taxon>
        <taxon>Myxococcales</taxon>
        <taxon>Cystobacterineae</taxon>
        <taxon>Anaeromyxobacteraceae</taxon>
        <taxon>Anaeromyxobacter</taxon>
    </lineage>
</organism>
<feature type="domain" description="Alanine racemase N-terminal" evidence="4">
    <location>
        <begin position="3"/>
        <end position="210"/>
    </location>
</feature>
<keyword evidence="1 2" id="KW-0663">Pyridoxal phosphate</keyword>
<dbReference type="InterPro" id="IPR011078">
    <property type="entry name" value="PyrdxlP_homeostasis"/>
</dbReference>
<dbReference type="RefSeq" id="WP_248358565.1">
    <property type="nucleotide sequence ID" value="NZ_AP025591.1"/>
</dbReference>
<dbReference type="NCBIfam" id="TIGR00044">
    <property type="entry name" value="YggS family pyridoxal phosphate-dependent enzyme"/>
    <property type="match status" value="1"/>
</dbReference>
<dbReference type="InterPro" id="IPR029066">
    <property type="entry name" value="PLP-binding_barrel"/>
</dbReference>
<dbReference type="InterPro" id="IPR001608">
    <property type="entry name" value="Ala_racemase_N"/>
</dbReference>
<evidence type="ECO:0000256" key="3">
    <source>
        <dbReference type="RuleBase" id="RU004514"/>
    </source>
</evidence>
<keyword evidence="6" id="KW-1185">Reference proteome</keyword>
<reference evidence="6" key="1">
    <citation type="journal article" date="2022" name="Int. J. Syst. Evol. Microbiol.">
        <title>Anaeromyxobacter oryzae sp. nov., Anaeromyxobacter diazotrophicus sp. nov. and Anaeromyxobacter paludicola sp. nov., isolated from paddy soils.</title>
        <authorList>
            <person name="Itoh H."/>
            <person name="Xu Z."/>
            <person name="Mise K."/>
            <person name="Masuda Y."/>
            <person name="Ushijima N."/>
            <person name="Hayakawa C."/>
            <person name="Shiratori Y."/>
            <person name="Senoo K."/>
        </authorList>
    </citation>
    <scope>NUCLEOTIDE SEQUENCE [LARGE SCALE GENOMIC DNA]</scope>
    <source>
        <strain evidence="6">Red232</strain>
    </source>
</reference>
<evidence type="ECO:0000259" key="4">
    <source>
        <dbReference type="Pfam" id="PF01168"/>
    </source>
</evidence>
<dbReference type="Pfam" id="PF01168">
    <property type="entry name" value="Ala_racemase_N"/>
    <property type="match status" value="1"/>
</dbReference>
<dbReference type="PANTHER" id="PTHR10146:SF14">
    <property type="entry name" value="PYRIDOXAL PHOSPHATE HOMEOSTASIS PROTEIN"/>
    <property type="match status" value="1"/>
</dbReference>
<dbReference type="PIRSF" id="PIRSF004848">
    <property type="entry name" value="YBL036c_PLPDEIII"/>
    <property type="match status" value="1"/>
</dbReference>
<comment type="function">
    <text evidence="2">Pyridoxal 5'-phosphate (PLP)-binding protein, which is involved in PLP homeostasis.</text>
</comment>
<accession>A0ABN6MPA9</accession>
<evidence type="ECO:0000256" key="2">
    <source>
        <dbReference type="HAMAP-Rule" id="MF_02087"/>
    </source>
</evidence>
<proteinExistence type="inferred from homology"/>
<dbReference type="Proteomes" id="UP001162891">
    <property type="component" value="Chromosome"/>
</dbReference>